<dbReference type="Pfam" id="PF01612">
    <property type="entry name" value="DNA_pol_A_exo1"/>
    <property type="match status" value="1"/>
</dbReference>
<gene>
    <name evidence="3" type="ORF">B0A48_18497</name>
</gene>
<proteinExistence type="predicted"/>
<accession>A0A1V8S8W9</accession>
<dbReference type="InterPro" id="IPR012337">
    <property type="entry name" value="RNaseH-like_sf"/>
</dbReference>
<dbReference type="Gene3D" id="3.30.420.10">
    <property type="entry name" value="Ribonuclease H-like superfamily/Ribonuclease H"/>
    <property type="match status" value="1"/>
</dbReference>
<comment type="caution">
    <text evidence="3">The sequence shown here is derived from an EMBL/GenBank/DDBJ whole genome shotgun (WGS) entry which is preliminary data.</text>
</comment>
<dbReference type="GO" id="GO:0003676">
    <property type="term" value="F:nucleic acid binding"/>
    <property type="evidence" value="ECO:0007669"/>
    <property type="project" value="InterPro"/>
</dbReference>
<dbReference type="PANTHER" id="PTHR43040:SF1">
    <property type="entry name" value="RIBONUCLEASE D"/>
    <property type="match status" value="1"/>
</dbReference>
<dbReference type="Proteomes" id="UP000192596">
    <property type="component" value="Unassembled WGS sequence"/>
</dbReference>
<dbReference type="EMBL" id="NAJO01000087">
    <property type="protein sequence ID" value="OQN95562.1"/>
    <property type="molecule type" value="Genomic_DNA"/>
</dbReference>
<dbReference type="AlphaFoldDB" id="A0A1V8S8W9"/>
<dbReference type="InParanoid" id="A0A1V8S8W9"/>
<dbReference type="GO" id="GO:0008408">
    <property type="term" value="F:3'-5' exonuclease activity"/>
    <property type="evidence" value="ECO:0007669"/>
    <property type="project" value="InterPro"/>
</dbReference>
<feature type="domain" description="3'-5' exonuclease" evidence="2">
    <location>
        <begin position="33"/>
        <end position="229"/>
    </location>
</feature>
<keyword evidence="4" id="KW-1185">Reference proteome</keyword>
<dbReference type="PANTHER" id="PTHR43040">
    <property type="entry name" value="RIBONUCLEASE D"/>
    <property type="match status" value="1"/>
</dbReference>
<sequence>MAANDLDEVQRNLGKLTLAGDVSQSLRPRTQPKWVDSPDAVSSLIDILSSVEAGSASISLDLEGLNLSRNGSISIVQIWIPFLEQAFLLDVHTLGRQAFSVVNREGKTIKSILESDRLNKYLFDVRNDADALYALFDVQLAGVTDVQLLELATRRGPKHVLCGLAACIEEERVIPSLAVLEWKSTKLQVVEMLKAKCSGSCDVFNTRPLSQLLINYCVGDVQFLPALSDVYKKRLNKYWSEEVQVETVQRLEQSRSLNYIPQGKHKIFGPKKWRFPPKRKVNPAATTSASTTHNKGSVTGLPDPAQIEVRDTFPQVLLFAKYRQASGNGLWKRPVSFVPDGGKDRRQSSTKRALATSSSTLSASHGFLIEDHALCDKDCGWCGHCADNIL</sequence>
<name>A0A1V8S8W9_9PEZI</name>
<feature type="region of interest" description="Disordered" evidence="1">
    <location>
        <begin position="279"/>
        <end position="301"/>
    </location>
</feature>
<dbReference type="InterPro" id="IPR002562">
    <property type="entry name" value="3'-5'_exonuclease_dom"/>
</dbReference>
<evidence type="ECO:0000256" key="1">
    <source>
        <dbReference type="SAM" id="MobiDB-lite"/>
    </source>
</evidence>
<evidence type="ECO:0000313" key="3">
    <source>
        <dbReference type="EMBL" id="OQN95562.1"/>
    </source>
</evidence>
<evidence type="ECO:0000313" key="4">
    <source>
        <dbReference type="Proteomes" id="UP000192596"/>
    </source>
</evidence>
<feature type="compositionally biased region" description="Polar residues" evidence="1">
    <location>
        <begin position="284"/>
        <end position="297"/>
    </location>
</feature>
<organism evidence="3 4">
    <name type="scientific">Cryoendolithus antarcticus</name>
    <dbReference type="NCBI Taxonomy" id="1507870"/>
    <lineage>
        <taxon>Eukaryota</taxon>
        <taxon>Fungi</taxon>
        <taxon>Dikarya</taxon>
        <taxon>Ascomycota</taxon>
        <taxon>Pezizomycotina</taxon>
        <taxon>Dothideomycetes</taxon>
        <taxon>Dothideomycetidae</taxon>
        <taxon>Cladosporiales</taxon>
        <taxon>Cladosporiaceae</taxon>
        <taxon>Cryoendolithus</taxon>
    </lineage>
</organism>
<evidence type="ECO:0000259" key="2">
    <source>
        <dbReference type="Pfam" id="PF01612"/>
    </source>
</evidence>
<dbReference type="OrthoDB" id="26838at2759"/>
<reference evidence="4" key="1">
    <citation type="submission" date="2017-03" db="EMBL/GenBank/DDBJ databases">
        <title>Genomes of endolithic fungi from Antarctica.</title>
        <authorList>
            <person name="Coleine C."/>
            <person name="Masonjones S."/>
            <person name="Stajich J.E."/>
        </authorList>
    </citation>
    <scope>NUCLEOTIDE SEQUENCE [LARGE SCALE GENOMIC DNA]</scope>
    <source>
        <strain evidence="4">CCFEE 5527</strain>
    </source>
</reference>
<dbReference type="SUPFAM" id="SSF53098">
    <property type="entry name" value="Ribonuclease H-like"/>
    <property type="match status" value="1"/>
</dbReference>
<dbReference type="GO" id="GO:0006139">
    <property type="term" value="P:nucleobase-containing compound metabolic process"/>
    <property type="evidence" value="ECO:0007669"/>
    <property type="project" value="InterPro"/>
</dbReference>
<dbReference type="STRING" id="1507870.A0A1V8S8W9"/>
<dbReference type="InterPro" id="IPR036397">
    <property type="entry name" value="RNaseH_sf"/>
</dbReference>
<protein>
    <recommendedName>
        <fullName evidence="2">3'-5' exonuclease domain-containing protein</fullName>
    </recommendedName>
</protein>